<dbReference type="Pfam" id="PF01381">
    <property type="entry name" value="HTH_3"/>
    <property type="match status" value="1"/>
</dbReference>
<dbReference type="EMBL" id="QSSQ01000066">
    <property type="protein sequence ID" value="RGL92806.1"/>
    <property type="molecule type" value="Genomic_DNA"/>
</dbReference>
<dbReference type="InterPro" id="IPR001387">
    <property type="entry name" value="Cro/C1-type_HTH"/>
</dbReference>
<proteinExistence type="predicted"/>
<dbReference type="SUPFAM" id="SSF47413">
    <property type="entry name" value="lambda repressor-like DNA-binding domains"/>
    <property type="match status" value="1"/>
</dbReference>
<protein>
    <submittedName>
        <fullName evidence="2">XRE family transcriptional regulator</fullName>
    </submittedName>
</protein>
<gene>
    <name evidence="2" type="ORF">DXC39_31950</name>
</gene>
<dbReference type="CDD" id="cd00093">
    <property type="entry name" value="HTH_XRE"/>
    <property type="match status" value="1"/>
</dbReference>
<evidence type="ECO:0000313" key="3">
    <source>
        <dbReference type="Proteomes" id="UP000261257"/>
    </source>
</evidence>
<dbReference type="GO" id="GO:0003677">
    <property type="term" value="F:DNA binding"/>
    <property type="evidence" value="ECO:0007669"/>
    <property type="project" value="InterPro"/>
</dbReference>
<dbReference type="AlphaFoldDB" id="A0A3E4TNV6"/>
<name>A0A3E4TNV6_9FIRM</name>
<dbReference type="SMART" id="SM00530">
    <property type="entry name" value="HTH_XRE"/>
    <property type="match status" value="1"/>
</dbReference>
<dbReference type="PROSITE" id="PS50943">
    <property type="entry name" value="HTH_CROC1"/>
    <property type="match status" value="1"/>
</dbReference>
<comment type="caution">
    <text evidence="2">The sequence shown here is derived from an EMBL/GenBank/DDBJ whole genome shotgun (WGS) entry which is preliminary data.</text>
</comment>
<organism evidence="2 3">
    <name type="scientific">Hungatella hathewayi</name>
    <dbReference type="NCBI Taxonomy" id="154046"/>
    <lineage>
        <taxon>Bacteria</taxon>
        <taxon>Bacillati</taxon>
        <taxon>Bacillota</taxon>
        <taxon>Clostridia</taxon>
        <taxon>Lachnospirales</taxon>
        <taxon>Lachnospiraceae</taxon>
        <taxon>Hungatella</taxon>
    </lineage>
</organism>
<evidence type="ECO:0000259" key="1">
    <source>
        <dbReference type="PROSITE" id="PS50943"/>
    </source>
</evidence>
<reference evidence="2 3" key="1">
    <citation type="submission" date="2018-08" db="EMBL/GenBank/DDBJ databases">
        <title>A genome reference for cultivated species of the human gut microbiota.</title>
        <authorList>
            <person name="Zou Y."/>
            <person name="Xue W."/>
            <person name="Luo G."/>
        </authorList>
    </citation>
    <scope>NUCLEOTIDE SEQUENCE [LARGE SCALE GENOMIC DNA]</scope>
    <source>
        <strain evidence="2 3">TF05-11AC</strain>
    </source>
</reference>
<evidence type="ECO:0000313" key="2">
    <source>
        <dbReference type="EMBL" id="RGL92806.1"/>
    </source>
</evidence>
<dbReference type="InterPro" id="IPR010982">
    <property type="entry name" value="Lambda_DNA-bd_dom_sf"/>
</dbReference>
<feature type="domain" description="HTH cro/C1-type" evidence="1">
    <location>
        <begin position="18"/>
        <end position="74"/>
    </location>
</feature>
<sequence>MDNNMPKIKFSDFLGAQLKEFRMQYKKKAVDVAKYMDKSPAYISKLEKGQIQQIEKKELVKMANFITGVEDGYIIFCEKIAQNIDADELEKEIWYLNFDLMERQLPITEAVIKLIKENMANLNVSPTELANYINENEDLGKDFFAEHDINPETVDKNVWLPYREADSAEVRRSFIYINYDEKRIEDFIEGKIDKCEYMFPYVMLYHLLKIYYKLNGDVHNDKMIDTCKQETEEILLSNKFYSISVQYSMRKKMETEEEYQNALSKFDLENKGLISRFLNEINFLSNYDVKYTNERLEKIVDNFEGDPSFALGFMSLPLFKLKDLSSTRKREFLKEINENIKRYCEMTQEVDIEKY</sequence>
<dbReference type="Proteomes" id="UP000261257">
    <property type="component" value="Unassembled WGS sequence"/>
</dbReference>
<accession>A0A3E4TNV6</accession>